<keyword evidence="2" id="KW-1185">Reference proteome</keyword>
<dbReference type="Proteomes" id="UP000679179">
    <property type="component" value="Unassembled WGS sequence"/>
</dbReference>
<organism evidence="1 2">
    <name type="scientific">Clostridium polyendosporum</name>
    <dbReference type="NCBI Taxonomy" id="69208"/>
    <lineage>
        <taxon>Bacteria</taxon>
        <taxon>Bacillati</taxon>
        <taxon>Bacillota</taxon>
        <taxon>Clostridia</taxon>
        <taxon>Eubacteriales</taxon>
        <taxon>Clostridiaceae</taxon>
        <taxon>Clostridium</taxon>
    </lineage>
</organism>
<evidence type="ECO:0000313" key="1">
    <source>
        <dbReference type="EMBL" id="GIM28367.1"/>
    </source>
</evidence>
<dbReference type="EMBL" id="BOPZ01000006">
    <property type="protein sequence ID" value="GIM28367.1"/>
    <property type="molecule type" value="Genomic_DNA"/>
</dbReference>
<reference evidence="1" key="1">
    <citation type="submission" date="2021-03" db="EMBL/GenBank/DDBJ databases">
        <title>Taxonomic study of Clostridium polyendosporum from meadow-gley soil under rice.</title>
        <authorList>
            <person name="Kobayashi H."/>
            <person name="Tanizawa Y."/>
            <person name="Yagura M."/>
        </authorList>
    </citation>
    <scope>NUCLEOTIDE SEQUENCE</scope>
    <source>
        <strain evidence="1">JCM 30710</strain>
    </source>
</reference>
<evidence type="ECO:0000313" key="2">
    <source>
        <dbReference type="Proteomes" id="UP000679179"/>
    </source>
</evidence>
<accession>A0A919VFP1</accession>
<protein>
    <submittedName>
        <fullName evidence="1">Uncharacterized protein</fullName>
    </submittedName>
</protein>
<comment type="caution">
    <text evidence="1">The sequence shown here is derived from an EMBL/GenBank/DDBJ whole genome shotgun (WGS) entry which is preliminary data.</text>
</comment>
<sequence length="52" mass="5899">MDDKDAQQILELVPHAQYKKIPANHVIHAFKPKQYIEAAEDLASNLKNSVNI</sequence>
<name>A0A919VFP1_9CLOT</name>
<dbReference type="RefSeq" id="WP_212903106.1">
    <property type="nucleotide sequence ID" value="NZ_BOPZ01000006.1"/>
</dbReference>
<gene>
    <name evidence="1" type="ORF">CPJCM30710_10330</name>
</gene>
<proteinExistence type="predicted"/>
<dbReference type="AlphaFoldDB" id="A0A919VFP1"/>